<dbReference type="GO" id="GO:1990904">
    <property type="term" value="C:ribonucleoprotein complex"/>
    <property type="evidence" value="ECO:0007669"/>
    <property type="project" value="UniProtKB-KW"/>
</dbReference>
<protein>
    <recommendedName>
        <fullName evidence="4">Small ribosomal subunit protein bS1c</fullName>
    </recommendedName>
    <alternativeName>
        <fullName evidence="5">30S ribosomal protein S1, chloroplastic</fullName>
    </alternativeName>
</protein>
<evidence type="ECO:0000256" key="4">
    <source>
        <dbReference type="ARBA" id="ARBA00069232"/>
    </source>
</evidence>
<dbReference type="AlphaFoldDB" id="A0A7J7III0"/>
<dbReference type="GO" id="GO:0005840">
    <property type="term" value="C:ribosome"/>
    <property type="evidence" value="ECO:0007669"/>
    <property type="project" value="UniProtKB-KW"/>
</dbReference>
<dbReference type="SMART" id="SM00316">
    <property type="entry name" value="S1"/>
    <property type="match status" value="1"/>
</dbReference>
<dbReference type="GO" id="GO:0003735">
    <property type="term" value="F:structural constituent of ribosome"/>
    <property type="evidence" value="ECO:0007669"/>
    <property type="project" value="TreeGrafter"/>
</dbReference>
<dbReference type="OrthoDB" id="412781at2759"/>
<dbReference type="PANTHER" id="PTHR10724:SF7">
    <property type="entry name" value="SMALL RIBOSOMAL SUBUNIT PROTEIN BS1C"/>
    <property type="match status" value="1"/>
</dbReference>
<dbReference type="GO" id="GO:0006412">
    <property type="term" value="P:translation"/>
    <property type="evidence" value="ECO:0007669"/>
    <property type="project" value="TreeGrafter"/>
</dbReference>
<dbReference type="SUPFAM" id="SSF50249">
    <property type="entry name" value="Nucleic acid-binding proteins"/>
    <property type="match status" value="1"/>
</dbReference>
<proteinExistence type="inferred from homology"/>
<dbReference type="InterPro" id="IPR050437">
    <property type="entry name" value="Ribos_protein_bS1-like"/>
</dbReference>
<evidence type="ECO:0000256" key="2">
    <source>
        <dbReference type="ARBA" id="ARBA00022980"/>
    </source>
</evidence>
<name>A0A7J7III0_9RHOD</name>
<feature type="coiled-coil region" evidence="6">
    <location>
        <begin position="91"/>
        <end position="118"/>
    </location>
</feature>
<organism evidence="8 9">
    <name type="scientific">Cyanidiococcus yangmingshanensis</name>
    <dbReference type="NCBI Taxonomy" id="2690220"/>
    <lineage>
        <taxon>Eukaryota</taxon>
        <taxon>Rhodophyta</taxon>
        <taxon>Bangiophyceae</taxon>
        <taxon>Cyanidiales</taxon>
        <taxon>Cyanidiaceae</taxon>
        <taxon>Cyanidiococcus</taxon>
    </lineage>
</organism>
<keyword evidence="2 8" id="KW-0689">Ribosomal protein</keyword>
<dbReference type="PANTHER" id="PTHR10724">
    <property type="entry name" value="30S RIBOSOMAL PROTEIN S1"/>
    <property type="match status" value="1"/>
</dbReference>
<dbReference type="InterPro" id="IPR003029">
    <property type="entry name" value="S1_domain"/>
</dbReference>
<keyword evidence="3" id="KW-0687">Ribonucleoprotein</keyword>
<dbReference type="EMBL" id="VWRR01000008">
    <property type="protein sequence ID" value="KAF6002903.1"/>
    <property type="molecule type" value="Genomic_DNA"/>
</dbReference>
<sequence length="169" mass="18115">MNVETGTILEGTVRGIKPYGVFIESGGVSGLLHISQISHEHVEDLTTVFTLGDKVKALVVSQDREKGRVSLSTKVLEPEPGDMLRSPQLVYERAAEMAERYRERIAEEERARAEYASDIVAGLDVASLGVGADVNGKTDLGSLRESAGKDSEKSSPLVILATTLSVMSA</sequence>
<keyword evidence="6" id="KW-0175">Coiled coil</keyword>
<dbReference type="Gene3D" id="2.40.50.140">
    <property type="entry name" value="Nucleic acid-binding proteins"/>
    <property type="match status" value="1"/>
</dbReference>
<evidence type="ECO:0000259" key="7">
    <source>
        <dbReference type="PROSITE" id="PS50126"/>
    </source>
</evidence>
<comment type="similarity">
    <text evidence="1">Belongs to the bacterial ribosomal protein bS1 family.</text>
</comment>
<feature type="domain" description="S1 motif" evidence="7">
    <location>
        <begin position="6"/>
        <end position="74"/>
    </location>
</feature>
<dbReference type="Proteomes" id="UP000530660">
    <property type="component" value="Unassembled WGS sequence"/>
</dbReference>
<dbReference type="GO" id="GO:0003729">
    <property type="term" value="F:mRNA binding"/>
    <property type="evidence" value="ECO:0007669"/>
    <property type="project" value="TreeGrafter"/>
</dbReference>
<keyword evidence="9" id="KW-1185">Reference proteome</keyword>
<comment type="caution">
    <text evidence="8">The sequence shown here is derived from an EMBL/GenBank/DDBJ whole genome shotgun (WGS) entry which is preliminary data.</text>
</comment>
<accession>A0A7J7III0</accession>
<gene>
    <name evidence="8" type="primary">PRPS1_2</name>
    <name evidence="8" type="ORF">F1559_000486</name>
</gene>
<reference evidence="8 9" key="1">
    <citation type="journal article" date="2020" name="J. Phycol.">
        <title>Comparative genome analysis reveals Cyanidiococcus gen. nov., a new extremophilic red algal genus sister to Cyanidioschyzon (Cyanidioschyzonaceae, Rhodophyta).</title>
        <authorList>
            <person name="Liu S.-L."/>
            <person name="Chiang Y.-R."/>
            <person name="Yoon H.S."/>
            <person name="Fu H.-Y."/>
        </authorList>
    </citation>
    <scope>NUCLEOTIDE SEQUENCE [LARGE SCALE GENOMIC DNA]</scope>
    <source>
        <strain evidence="8 9">THAL066</strain>
    </source>
</reference>
<dbReference type="Pfam" id="PF00575">
    <property type="entry name" value="S1"/>
    <property type="match status" value="1"/>
</dbReference>
<evidence type="ECO:0000313" key="9">
    <source>
        <dbReference type="Proteomes" id="UP000530660"/>
    </source>
</evidence>
<evidence type="ECO:0000256" key="6">
    <source>
        <dbReference type="SAM" id="Coils"/>
    </source>
</evidence>
<evidence type="ECO:0000256" key="3">
    <source>
        <dbReference type="ARBA" id="ARBA00023274"/>
    </source>
</evidence>
<evidence type="ECO:0000256" key="5">
    <source>
        <dbReference type="ARBA" id="ARBA00081784"/>
    </source>
</evidence>
<dbReference type="PROSITE" id="PS50126">
    <property type="entry name" value="S1"/>
    <property type="match status" value="1"/>
</dbReference>
<dbReference type="InterPro" id="IPR012340">
    <property type="entry name" value="NA-bd_OB-fold"/>
</dbReference>
<evidence type="ECO:0000313" key="8">
    <source>
        <dbReference type="EMBL" id="KAF6002903.1"/>
    </source>
</evidence>
<dbReference type="FunFam" id="2.40.50.140:FF:000103">
    <property type="entry name" value="protein RRP5 homolog"/>
    <property type="match status" value="1"/>
</dbReference>
<evidence type="ECO:0000256" key="1">
    <source>
        <dbReference type="ARBA" id="ARBA00006767"/>
    </source>
</evidence>